<accession>A0A146K0Z4</accession>
<protein>
    <submittedName>
        <fullName evidence="1">Uncharacterized protein</fullName>
    </submittedName>
</protein>
<dbReference type="InterPro" id="IPR011989">
    <property type="entry name" value="ARM-like"/>
</dbReference>
<dbReference type="AlphaFoldDB" id="A0A146K0Z4"/>
<organism evidence="1">
    <name type="scientific">Trepomonas sp. PC1</name>
    <dbReference type="NCBI Taxonomy" id="1076344"/>
    <lineage>
        <taxon>Eukaryota</taxon>
        <taxon>Metamonada</taxon>
        <taxon>Diplomonadida</taxon>
        <taxon>Hexamitidae</taxon>
        <taxon>Hexamitinae</taxon>
        <taxon>Trepomonas</taxon>
    </lineage>
</organism>
<evidence type="ECO:0000313" key="1">
    <source>
        <dbReference type="EMBL" id="JAP89249.1"/>
    </source>
</evidence>
<feature type="non-terminal residue" evidence="1">
    <location>
        <position position="387"/>
    </location>
</feature>
<proteinExistence type="predicted"/>
<dbReference type="SUPFAM" id="SSF48371">
    <property type="entry name" value="ARM repeat"/>
    <property type="match status" value="1"/>
</dbReference>
<dbReference type="EMBL" id="GDID01007357">
    <property type="protein sequence ID" value="JAP89249.1"/>
    <property type="molecule type" value="Transcribed_RNA"/>
</dbReference>
<feature type="non-terminal residue" evidence="1">
    <location>
        <position position="1"/>
    </location>
</feature>
<sequence>LSSQKVKSDLQYLKNMPYETYTRQNCDEFLHNFDSATNIADLTANSLISQLDTYISRDTKTIQKLIDKPLTLQNMINFCVQQDVKSYLKLLVLLTKFKPMIEILSSLNCFEFSDVHLEHLYLMLKILTNIAHFNQNLIVDEPFVQFLLQQTIQITDLQLLDQSCLLLSELFTQKLSNEQTQFFAELVQQLIDMIASNQILDENIVSPLKAIEFFIKHFQLCYIRLFPVLLLYLQQKDDCEYITEIYDFLQELAFNYPQMFEQPDFVQVLLQNLEFISYQDQLKRQRQAPQSASLLKQISAQKEVAILLFNFVTQDFLNQQLRSKHPTITGDLILVLGNLALHGFDISQQKEVIKMQMGFYKKEAQILIEQIGDEQLKSELAAEFELK</sequence>
<reference evidence="1" key="1">
    <citation type="submission" date="2015-07" db="EMBL/GenBank/DDBJ databases">
        <title>Adaptation to a free-living lifestyle via gene acquisitions in the diplomonad Trepomonas sp. PC1.</title>
        <authorList>
            <person name="Xu F."/>
            <person name="Jerlstrom-Hultqvist J."/>
            <person name="Kolisko M."/>
            <person name="Simpson A.G.B."/>
            <person name="Roger A.J."/>
            <person name="Svard S.G."/>
            <person name="Andersson J.O."/>
        </authorList>
    </citation>
    <scope>NUCLEOTIDE SEQUENCE</scope>
    <source>
        <strain evidence="1">PC1</strain>
    </source>
</reference>
<dbReference type="Gene3D" id="1.25.10.10">
    <property type="entry name" value="Leucine-rich Repeat Variant"/>
    <property type="match status" value="1"/>
</dbReference>
<gene>
    <name evidence="1" type="ORF">TPC1_31256</name>
</gene>
<dbReference type="InterPro" id="IPR016024">
    <property type="entry name" value="ARM-type_fold"/>
</dbReference>
<name>A0A146K0Z4_9EUKA</name>